<dbReference type="HAMAP" id="MF_01185">
    <property type="entry name" value="FliW"/>
    <property type="match status" value="1"/>
</dbReference>
<evidence type="ECO:0000256" key="1">
    <source>
        <dbReference type="ARBA" id="ARBA00022490"/>
    </source>
</evidence>
<keyword evidence="5" id="KW-0282">Flagellum</keyword>
<protein>
    <recommendedName>
        <fullName evidence="4">Flagellar assembly factor FliW</fullName>
    </recommendedName>
</protein>
<keyword evidence="6" id="KW-1185">Reference proteome</keyword>
<dbReference type="GeneID" id="301139746"/>
<dbReference type="PANTHER" id="PTHR39190:SF1">
    <property type="entry name" value="FLAGELLAR ASSEMBLY FACTOR FLIW"/>
    <property type="match status" value="1"/>
</dbReference>
<keyword evidence="3 4" id="KW-0810">Translation regulation</keyword>
<gene>
    <name evidence="4 5" type="primary">fliW</name>
    <name evidence="5" type="ORF">P9271_15745</name>
</gene>
<keyword evidence="1 4" id="KW-0963">Cytoplasm</keyword>
<dbReference type="PANTHER" id="PTHR39190">
    <property type="entry name" value="FLAGELLAR ASSEMBLY FACTOR FLIW"/>
    <property type="match status" value="1"/>
</dbReference>
<comment type="subunit">
    <text evidence="4">Interacts with translational regulator CsrA and flagellin(s).</text>
</comment>
<dbReference type="Pfam" id="PF02623">
    <property type="entry name" value="FliW"/>
    <property type="match status" value="1"/>
</dbReference>
<comment type="caution">
    <text evidence="5">The sequence shown here is derived from an EMBL/GenBank/DDBJ whole genome shotgun (WGS) entry which is preliminary data.</text>
</comment>
<evidence type="ECO:0000313" key="5">
    <source>
        <dbReference type="EMBL" id="MED4402758.1"/>
    </source>
</evidence>
<dbReference type="RefSeq" id="WP_066225621.1">
    <property type="nucleotide sequence ID" value="NZ_JARTFQ010000004.1"/>
</dbReference>
<comment type="function">
    <text evidence="4">Acts as an anti-CsrA protein, binds CsrA and prevents it from repressing translation of its target genes, one of which is flagellin. Binds to flagellin and participates in the assembly of the flagellum.</text>
</comment>
<evidence type="ECO:0000256" key="4">
    <source>
        <dbReference type="HAMAP-Rule" id="MF_01185"/>
    </source>
</evidence>
<dbReference type="InterPro" id="IPR003775">
    <property type="entry name" value="Flagellar_assembly_factor_FliW"/>
</dbReference>
<dbReference type="EMBL" id="JARTFS010000013">
    <property type="protein sequence ID" value="MED4402758.1"/>
    <property type="molecule type" value="Genomic_DNA"/>
</dbReference>
<dbReference type="InterPro" id="IPR024046">
    <property type="entry name" value="Flagellar_assmbl_FliW_dom_sf"/>
</dbReference>
<dbReference type="NCBIfam" id="NF009793">
    <property type="entry name" value="PRK13285.1-1"/>
    <property type="match status" value="1"/>
</dbReference>
<evidence type="ECO:0000256" key="3">
    <source>
        <dbReference type="ARBA" id="ARBA00022845"/>
    </source>
</evidence>
<proteinExistence type="inferred from homology"/>
<reference evidence="5 6" key="1">
    <citation type="submission" date="2023-03" db="EMBL/GenBank/DDBJ databases">
        <title>Bacillus Genome Sequencing.</title>
        <authorList>
            <person name="Dunlap C."/>
        </authorList>
    </citation>
    <scope>NUCLEOTIDE SEQUENCE [LARGE SCALE GENOMIC DNA]</scope>
    <source>
        <strain evidence="5 6">NRS-1717</strain>
    </source>
</reference>
<name>A0ABU6P058_9BACI</name>
<sequence length="145" mass="16831">MMIQTKYHGEISIEENEILKFEQGIPGFNDEKDFILIPLEQGSPFLILQSMQTAELGFVVVNPFQFTADYEFDLSESDKEILEIKSEKDVEVYTILTVKERFEETTANLQAPLIVNRNQNKAKQIILNEQKYSIKHNLFAQTQLK</sequence>
<comment type="subcellular location">
    <subcellularLocation>
        <location evidence="4">Cytoplasm</location>
    </subcellularLocation>
</comment>
<dbReference type="SUPFAM" id="SSF141457">
    <property type="entry name" value="BH3618-like"/>
    <property type="match status" value="1"/>
</dbReference>
<keyword evidence="2 4" id="KW-1005">Bacterial flagellum biogenesis</keyword>
<comment type="similarity">
    <text evidence="4">Belongs to the FliW family.</text>
</comment>
<organism evidence="5 6">
    <name type="scientific">Metabacillus fastidiosus</name>
    <dbReference type="NCBI Taxonomy" id="1458"/>
    <lineage>
        <taxon>Bacteria</taxon>
        <taxon>Bacillati</taxon>
        <taxon>Bacillota</taxon>
        <taxon>Bacilli</taxon>
        <taxon>Bacillales</taxon>
        <taxon>Bacillaceae</taxon>
        <taxon>Metabacillus</taxon>
    </lineage>
</organism>
<evidence type="ECO:0000256" key="2">
    <source>
        <dbReference type="ARBA" id="ARBA00022795"/>
    </source>
</evidence>
<keyword evidence="5" id="KW-0969">Cilium</keyword>
<keyword evidence="4" id="KW-0143">Chaperone</keyword>
<dbReference type="Proteomes" id="UP001342826">
    <property type="component" value="Unassembled WGS sequence"/>
</dbReference>
<dbReference type="Gene3D" id="2.30.290.10">
    <property type="entry name" value="BH3618-like"/>
    <property type="match status" value="1"/>
</dbReference>
<keyword evidence="5" id="KW-0966">Cell projection</keyword>
<accession>A0ABU6P058</accession>
<evidence type="ECO:0000313" key="6">
    <source>
        <dbReference type="Proteomes" id="UP001342826"/>
    </source>
</evidence>